<keyword evidence="6" id="KW-1185">Reference proteome</keyword>
<dbReference type="Gene3D" id="1.10.600.10">
    <property type="entry name" value="Farnesyl Diphosphate Synthase"/>
    <property type="match status" value="1"/>
</dbReference>
<dbReference type="InterPro" id="IPR044843">
    <property type="entry name" value="Trans_IPPS_bact-type"/>
</dbReference>
<organism evidence="5 6">
    <name type="scientific">Pisciglobus halotolerans</name>
    <dbReference type="NCBI Taxonomy" id="745365"/>
    <lineage>
        <taxon>Bacteria</taxon>
        <taxon>Bacillati</taxon>
        <taxon>Bacillota</taxon>
        <taxon>Bacilli</taxon>
        <taxon>Lactobacillales</taxon>
        <taxon>Carnobacteriaceae</taxon>
    </lineage>
</organism>
<keyword evidence="2" id="KW-0808">Transferase</keyword>
<dbReference type="SFLD" id="SFLDG01018">
    <property type="entry name" value="Squalene/Phytoene_Synthase_Lik"/>
    <property type="match status" value="1"/>
</dbReference>
<dbReference type="Proteomes" id="UP000198668">
    <property type="component" value="Unassembled WGS sequence"/>
</dbReference>
<dbReference type="EMBL" id="FOQE01000001">
    <property type="protein sequence ID" value="SFH52015.1"/>
    <property type="molecule type" value="Genomic_DNA"/>
</dbReference>
<evidence type="ECO:0000256" key="4">
    <source>
        <dbReference type="SAM" id="Coils"/>
    </source>
</evidence>
<proteinExistence type="predicted"/>
<dbReference type="PROSITE" id="PS01044">
    <property type="entry name" value="SQUALEN_PHYTOEN_SYN_1"/>
    <property type="match status" value="1"/>
</dbReference>
<protein>
    <submittedName>
        <fullName evidence="5">Phytoene synthase</fullName>
    </submittedName>
</protein>
<dbReference type="GO" id="GO:0004311">
    <property type="term" value="F:geranylgeranyl diphosphate synthase activity"/>
    <property type="evidence" value="ECO:0007669"/>
    <property type="project" value="InterPro"/>
</dbReference>
<evidence type="ECO:0000313" key="5">
    <source>
        <dbReference type="EMBL" id="SFH52015.1"/>
    </source>
</evidence>
<feature type="coiled-coil region" evidence="4">
    <location>
        <begin position="55"/>
        <end position="82"/>
    </location>
</feature>
<gene>
    <name evidence="5" type="ORF">SAMN04489868_101109</name>
</gene>
<sequence>MNSSIEATLQKDYRHCQKVIKQQSKSFYYAFSQLPKEKAQAVYAIYAFCRRADDTVDEEKSRMRQQNSLNQLEEELRQFEMGKTPDSPVWRALRDVFNRYPMNIRPFYDQLRGQRMDIDFAVPRTLEELETYSYYVAGTVGLMLLPILAAKAGKEAESSAVRLGTAMQLTNILRDVGEDLKENQRLYLPISICKQENCSVEKLLNGQPDAAFIRVWERLAKRAETLYEQFKQDIYLYDEESRLPVLAAAHIYRGILNAVRKNQYNCLDQRNAVSFMEKKDIYQEAKDFLKQINAV</sequence>
<dbReference type="InterPro" id="IPR008949">
    <property type="entry name" value="Isoprenoid_synthase_dom_sf"/>
</dbReference>
<evidence type="ECO:0000313" key="6">
    <source>
        <dbReference type="Proteomes" id="UP000198668"/>
    </source>
</evidence>
<dbReference type="PROSITE" id="PS01045">
    <property type="entry name" value="SQUALEN_PHYTOEN_SYN_2"/>
    <property type="match status" value="1"/>
</dbReference>
<reference evidence="5 6" key="1">
    <citation type="submission" date="2016-10" db="EMBL/GenBank/DDBJ databases">
        <authorList>
            <person name="de Groot N.N."/>
        </authorList>
    </citation>
    <scope>NUCLEOTIDE SEQUENCE [LARGE SCALE GENOMIC DNA]</scope>
    <source>
        <strain evidence="5 6">DSM 27630</strain>
    </source>
</reference>
<dbReference type="InterPro" id="IPR033904">
    <property type="entry name" value="Trans_IPPS_HH"/>
</dbReference>
<dbReference type="GO" id="GO:0051996">
    <property type="term" value="F:squalene synthase [NAD(P)H] activity"/>
    <property type="evidence" value="ECO:0007669"/>
    <property type="project" value="InterPro"/>
</dbReference>
<dbReference type="OrthoDB" id="9787280at2"/>
<comment type="pathway">
    <text evidence="1">Carotenoid biosynthesis.</text>
</comment>
<dbReference type="SFLD" id="SFLDS00005">
    <property type="entry name" value="Isoprenoid_Synthase_Type_I"/>
    <property type="match status" value="1"/>
</dbReference>
<evidence type="ECO:0000256" key="3">
    <source>
        <dbReference type="ARBA" id="ARBA00022746"/>
    </source>
</evidence>
<dbReference type="CDD" id="cd00683">
    <property type="entry name" value="Trans_IPPS_HH"/>
    <property type="match status" value="1"/>
</dbReference>
<dbReference type="AlphaFoldDB" id="A0A1I3APM2"/>
<evidence type="ECO:0000256" key="1">
    <source>
        <dbReference type="ARBA" id="ARBA00004829"/>
    </source>
</evidence>
<accession>A0A1I3APM2</accession>
<name>A0A1I3APM2_9LACT</name>
<evidence type="ECO:0000256" key="2">
    <source>
        <dbReference type="ARBA" id="ARBA00022679"/>
    </source>
</evidence>
<dbReference type="PANTHER" id="PTHR31480">
    <property type="entry name" value="BIFUNCTIONAL LYCOPENE CYCLASE/PHYTOENE SYNTHASE"/>
    <property type="match status" value="1"/>
</dbReference>
<dbReference type="InterPro" id="IPR019845">
    <property type="entry name" value="Squalene/phytoene_synthase_CS"/>
</dbReference>
<dbReference type="GO" id="GO:0016117">
    <property type="term" value="P:carotenoid biosynthetic process"/>
    <property type="evidence" value="ECO:0007669"/>
    <property type="project" value="UniProtKB-KW"/>
</dbReference>
<dbReference type="SFLD" id="SFLDG01212">
    <property type="entry name" value="Phytoene_synthase_like"/>
    <property type="match status" value="1"/>
</dbReference>
<dbReference type="RefSeq" id="WP_092090742.1">
    <property type="nucleotide sequence ID" value="NZ_FOQE01000001.1"/>
</dbReference>
<dbReference type="InterPro" id="IPR002060">
    <property type="entry name" value="Squ/phyt_synthse"/>
</dbReference>
<keyword evidence="4" id="KW-0175">Coiled coil</keyword>
<dbReference type="Pfam" id="PF00494">
    <property type="entry name" value="SQS_PSY"/>
    <property type="match status" value="1"/>
</dbReference>
<keyword evidence="3" id="KW-0125">Carotenoid biosynthesis</keyword>
<dbReference type="SUPFAM" id="SSF48576">
    <property type="entry name" value="Terpenoid synthases"/>
    <property type="match status" value="1"/>
</dbReference>